<dbReference type="InterPro" id="IPR001647">
    <property type="entry name" value="HTH_TetR"/>
</dbReference>
<feature type="domain" description="HTH tetR-type" evidence="3">
    <location>
        <begin position="7"/>
        <end position="67"/>
    </location>
</feature>
<evidence type="ECO:0000259" key="3">
    <source>
        <dbReference type="PROSITE" id="PS50977"/>
    </source>
</evidence>
<evidence type="ECO:0000256" key="2">
    <source>
        <dbReference type="PROSITE-ProRule" id="PRU00335"/>
    </source>
</evidence>
<dbReference type="InterPro" id="IPR050109">
    <property type="entry name" value="HTH-type_TetR-like_transc_reg"/>
</dbReference>
<dbReference type="InterPro" id="IPR009057">
    <property type="entry name" value="Homeodomain-like_sf"/>
</dbReference>
<dbReference type="Gene3D" id="1.10.357.10">
    <property type="entry name" value="Tetracycline Repressor, domain 2"/>
    <property type="match status" value="1"/>
</dbReference>
<evidence type="ECO:0000256" key="1">
    <source>
        <dbReference type="ARBA" id="ARBA00023125"/>
    </source>
</evidence>
<evidence type="ECO:0000313" key="5">
    <source>
        <dbReference type="Proteomes" id="UP001612915"/>
    </source>
</evidence>
<accession>A0ABW8AQP1</accession>
<evidence type="ECO:0000313" key="4">
    <source>
        <dbReference type="EMBL" id="MFI7588661.1"/>
    </source>
</evidence>
<dbReference type="RefSeq" id="WP_398282580.1">
    <property type="nucleotide sequence ID" value="NZ_JBITLV010000005.1"/>
</dbReference>
<dbReference type="PANTHER" id="PTHR30055">
    <property type="entry name" value="HTH-TYPE TRANSCRIPTIONAL REGULATOR RUTR"/>
    <property type="match status" value="1"/>
</dbReference>
<dbReference type="PANTHER" id="PTHR30055:SF200">
    <property type="entry name" value="HTH-TYPE TRANSCRIPTIONAL REPRESSOR BDCR"/>
    <property type="match status" value="1"/>
</dbReference>
<gene>
    <name evidence="4" type="ORF">ACIB24_16440</name>
</gene>
<organism evidence="4 5">
    <name type="scientific">Spongisporangium articulatum</name>
    <dbReference type="NCBI Taxonomy" id="3362603"/>
    <lineage>
        <taxon>Bacteria</taxon>
        <taxon>Bacillati</taxon>
        <taxon>Actinomycetota</taxon>
        <taxon>Actinomycetes</taxon>
        <taxon>Kineosporiales</taxon>
        <taxon>Kineosporiaceae</taxon>
        <taxon>Spongisporangium</taxon>
    </lineage>
</organism>
<dbReference type="EMBL" id="JBITLV010000005">
    <property type="protein sequence ID" value="MFI7588661.1"/>
    <property type="molecule type" value="Genomic_DNA"/>
</dbReference>
<dbReference type="SUPFAM" id="SSF46689">
    <property type="entry name" value="Homeodomain-like"/>
    <property type="match status" value="1"/>
</dbReference>
<reference evidence="4 5" key="1">
    <citation type="submission" date="2024-10" db="EMBL/GenBank/DDBJ databases">
        <title>The Natural Products Discovery Center: Release of the First 8490 Sequenced Strains for Exploring Actinobacteria Biosynthetic Diversity.</title>
        <authorList>
            <person name="Kalkreuter E."/>
            <person name="Kautsar S.A."/>
            <person name="Yang D."/>
            <person name="Bader C.D."/>
            <person name="Teijaro C.N."/>
            <person name="Fluegel L."/>
            <person name="Davis C.M."/>
            <person name="Simpson J.R."/>
            <person name="Lauterbach L."/>
            <person name="Steele A.D."/>
            <person name="Gui C."/>
            <person name="Meng S."/>
            <person name="Li G."/>
            <person name="Viehrig K."/>
            <person name="Ye F."/>
            <person name="Su P."/>
            <person name="Kiefer A.F."/>
            <person name="Nichols A."/>
            <person name="Cepeda A.J."/>
            <person name="Yan W."/>
            <person name="Fan B."/>
            <person name="Jiang Y."/>
            <person name="Adhikari A."/>
            <person name="Zheng C.-J."/>
            <person name="Schuster L."/>
            <person name="Cowan T.M."/>
            <person name="Smanski M.J."/>
            <person name="Chevrette M.G."/>
            <person name="De Carvalho L.P.S."/>
            <person name="Shen B."/>
        </authorList>
    </citation>
    <scope>NUCLEOTIDE SEQUENCE [LARGE SCALE GENOMIC DNA]</scope>
    <source>
        <strain evidence="4 5">NPDC049639</strain>
    </source>
</reference>
<dbReference type="InterPro" id="IPR036271">
    <property type="entry name" value="Tet_transcr_reg_TetR-rel_C_sf"/>
</dbReference>
<dbReference type="Proteomes" id="UP001612915">
    <property type="component" value="Unassembled WGS sequence"/>
</dbReference>
<name>A0ABW8AQP1_9ACTN</name>
<keyword evidence="1 2" id="KW-0238">DNA-binding</keyword>
<dbReference type="PRINTS" id="PR00455">
    <property type="entry name" value="HTHTETR"/>
</dbReference>
<keyword evidence="5" id="KW-1185">Reference proteome</keyword>
<comment type="caution">
    <text evidence="4">The sequence shown here is derived from an EMBL/GenBank/DDBJ whole genome shotgun (WGS) entry which is preliminary data.</text>
</comment>
<dbReference type="Pfam" id="PF00440">
    <property type="entry name" value="TetR_N"/>
    <property type="match status" value="1"/>
</dbReference>
<dbReference type="PROSITE" id="PS50977">
    <property type="entry name" value="HTH_TETR_2"/>
    <property type="match status" value="1"/>
</dbReference>
<dbReference type="SUPFAM" id="SSF48498">
    <property type="entry name" value="Tetracyclin repressor-like, C-terminal domain"/>
    <property type="match status" value="1"/>
</dbReference>
<protein>
    <submittedName>
        <fullName evidence="4">TetR/AcrR family transcriptional regulator</fullName>
    </submittedName>
</protein>
<proteinExistence type="predicted"/>
<feature type="DNA-binding region" description="H-T-H motif" evidence="2">
    <location>
        <begin position="30"/>
        <end position="49"/>
    </location>
</feature>
<sequence>MARTAAPNARERVLLAAGGLFYAHGIRAVGMQQIIDAAGCGKNLVYGHFPSKNDLVAGYLEAVATSRVRSAGRAVRQAGDDPREQLVAMVAQIAADVRGEAQRGCAVRNYLVEFPDADAETDPAARVARHFITTTHAEVDKLAERVVVQHESAGPARDLADAVMLLIDGLYGSAGRPDAVRAGAAAVSMSRKLVGLADE</sequence>